<evidence type="ECO:0000313" key="3">
    <source>
        <dbReference type="Proteomes" id="UP000252733"/>
    </source>
</evidence>
<dbReference type="Pfam" id="PF20249">
    <property type="entry name" value="VasX_N"/>
    <property type="match status" value="1"/>
</dbReference>
<organism evidence="2 3">
    <name type="scientific">Marinilabilia salmonicolor</name>
    <dbReference type="NCBI Taxonomy" id="989"/>
    <lineage>
        <taxon>Bacteria</taxon>
        <taxon>Pseudomonadati</taxon>
        <taxon>Bacteroidota</taxon>
        <taxon>Bacteroidia</taxon>
        <taxon>Marinilabiliales</taxon>
        <taxon>Marinilabiliaceae</taxon>
        <taxon>Marinilabilia</taxon>
    </lineage>
</organism>
<accession>A0A368UJL5</accession>
<evidence type="ECO:0000259" key="1">
    <source>
        <dbReference type="Pfam" id="PF20249"/>
    </source>
</evidence>
<dbReference type="RefSeq" id="WP_114438038.1">
    <property type="nucleotide sequence ID" value="NZ_QPIZ01000035.1"/>
</dbReference>
<dbReference type="Proteomes" id="UP000252733">
    <property type="component" value="Unassembled WGS sequence"/>
</dbReference>
<proteinExistence type="predicted"/>
<keyword evidence="3" id="KW-1185">Reference proteome</keyword>
<reference evidence="2 3" key="1">
    <citation type="submission" date="2018-07" db="EMBL/GenBank/DDBJ databases">
        <title>Freshwater and sediment microbial communities from various areas in North America, analyzing microbe dynamics in response to fracking.</title>
        <authorList>
            <person name="Lamendella R."/>
        </authorList>
    </citation>
    <scope>NUCLEOTIDE SEQUENCE [LARGE SCALE GENOMIC DNA]</scope>
    <source>
        <strain evidence="2 3">160A</strain>
    </source>
</reference>
<feature type="domain" description="Toxin VasX N-terminal region" evidence="1">
    <location>
        <begin position="63"/>
        <end position="177"/>
    </location>
</feature>
<dbReference type="AlphaFoldDB" id="A0A368UJL5"/>
<evidence type="ECO:0000313" key="2">
    <source>
        <dbReference type="EMBL" id="RCW28842.1"/>
    </source>
</evidence>
<dbReference type="EMBL" id="QPIZ01000035">
    <property type="protein sequence ID" value="RCW28842.1"/>
    <property type="molecule type" value="Genomic_DNA"/>
</dbReference>
<gene>
    <name evidence="2" type="ORF">DFO77_13525</name>
</gene>
<dbReference type="CDD" id="cd20707">
    <property type="entry name" value="MIX_III"/>
    <property type="match status" value="1"/>
</dbReference>
<comment type="caution">
    <text evidence="2">The sequence shown here is derived from an EMBL/GenBank/DDBJ whole genome shotgun (WGS) entry which is preliminary data.</text>
</comment>
<sequence length="320" mass="36924">MSDIPDIAQCRVTASYQNDKATAEGEILTIKPTTVSLSFMRYISAKENRKSFFVWPQRETPTQYTVEDVPLIDGWSYRPTILREGYLYVYYENNPDFFKEFKVGIGGNLTNIVSDLSEDVRLPNEGRSRKYLCISVDDIVWIAFSEYQLSAGYIEKLRGDQSLREKRMQKFDGPSWVNNRKATDCYTVDDVDAYFPLADYETPPEQKKSHDSVFWTPGTINNWEDISAIQQWKSYYDNVEAIEENPDERDEVFFCLHDPLGCADELGIELQNKWNFMEALIVAMQTGLDRYVTLKEIVKGAKNPENVGSKDLIAKAKLMH</sequence>
<name>A0A368UJL5_9BACT</name>
<dbReference type="InterPro" id="IPR046864">
    <property type="entry name" value="VasX_N"/>
</dbReference>
<protein>
    <recommendedName>
        <fullName evidence="1">Toxin VasX N-terminal region domain-containing protein</fullName>
    </recommendedName>
</protein>